<dbReference type="Proteomes" id="UP000380217">
    <property type="component" value="Unassembled WGS sequence"/>
</dbReference>
<organism evidence="1 2">
    <name type="scientific">Streptococcus vestibularis</name>
    <dbReference type="NCBI Taxonomy" id="1343"/>
    <lineage>
        <taxon>Bacteria</taxon>
        <taxon>Bacillati</taxon>
        <taxon>Bacillota</taxon>
        <taxon>Bacilli</taxon>
        <taxon>Lactobacillales</taxon>
        <taxon>Streptococcaceae</taxon>
        <taxon>Streptococcus</taxon>
    </lineage>
</organism>
<accession>A0A564TMU1</accession>
<name>A0A564TMU1_STRVE</name>
<dbReference type="AlphaFoldDB" id="A0A564TMU1"/>
<protein>
    <submittedName>
        <fullName evidence="1">Uncharacterized protein</fullName>
    </submittedName>
</protein>
<sequence length="114" mass="12532">MAKTNWNRSLAEVLKHESQTITLVSENTGNEYITDVIPTLNVLSVGSCEEVEGGFKYSVVDTTNDLEYSIKSPNNVSVRFGTILQFKNVRGGATSNGIGWFKSDSVVVVKRNET</sequence>
<evidence type="ECO:0000313" key="1">
    <source>
        <dbReference type="EMBL" id="VUX08562.1"/>
    </source>
</evidence>
<dbReference type="RefSeq" id="WP_154864863.1">
    <property type="nucleotide sequence ID" value="NZ_CABHNJ010000032.1"/>
</dbReference>
<dbReference type="EMBL" id="CABHNJ010000032">
    <property type="protein sequence ID" value="VUX08562.1"/>
    <property type="molecule type" value="Genomic_DNA"/>
</dbReference>
<evidence type="ECO:0000313" key="2">
    <source>
        <dbReference type="Proteomes" id="UP000380217"/>
    </source>
</evidence>
<reference evidence="1 2" key="1">
    <citation type="submission" date="2019-07" db="EMBL/GenBank/DDBJ databases">
        <authorList>
            <person name="Hibberd C M."/>
            <person name="Gehrig L. J."/>
            <person name="Chang H.-W."/>
            <person name="Venkatesh S."/>
        </authorList>
    </citation>
    <scope>NUCLEOTIDE SEQUENCE [LARGE SCALE GENOMIC DNA]</scope>
    <source>
        <strain evidence="1">Streptococcus_salivarius_SS_Bg39</strain>
    </source>
</reference>
<proteinExistence type="predicted"/>
<gene>
    <name evidence="1" type="ORF">SSSS39_00031</name>
</gene>